<dbReference type="PANTHER" id="PTHR35004">
    <property type="entry name" value="TRANSPOSASE RV3428C-RELATED"/>
    <property type="match status" value="1"/>
</dbReference>
<dbReference type="GO" id="GO:0015074">
    <property type="term" value="P:DNA integration"/>
    <property type="evidence" value="ECO:0007669"/>
    <property type="project" value="InterPro"/>
</dbReference>
<comment type="caution">
    <text evidence="2">The sequence shown here is derived from an EMBL/GenBank/DDBJ whole genome shotgun (WGS) entry which is preliminary data.</text>
</comment>
<protein>
    <recommendedName>
        <fullName evidence="1">Integrase catalytic domain-containing protein</fullName>
    </recommendedName>
</protein>
<sequence>MDTNITMSLPEVKKYDIIKKVINKELNGSEASELLNLTTRHIRRLKAKVNKEGIKGLIHGNRGKSGNRGLSAKEKKKIAELIRRKYLDFGPTLATEKLAELDKIERSRGAVRSIMINEEIWKPKTKKKETHREWRQRKASKGEMIQYDGSYEHWFEDRGGEVCLLASIDDADSEAWAQFDEHEGVEPTFSFWRDYIERFGKPNSIYVDKFSTYSMNHKLAKENPDTLTQFERAMKELNTGIIHAHSPQAKGRVERLFKTLQDRLIKELRLNNISTIKEANEFLEKVFLPKFNAMFMVEARSKANLHKKLNEREKGKLDSIFSRQYEKVVMNDFTISHKKKFYQLEKTQPVTICKRDRITIEERMDQTIRMRLRGKYLNYKLLPEKPKKINSGKNNHRWVIPRSMAHIPPIDHPWRQTANLEYLKKLTKVSK</sequence>
<dbReference type="AlphaFoldDB" id="A0A2M6KA69"/>
<proteinExistence type="predicted"/>
<accession>A0A2M6KA69</accession>
<name>A0A2M6KA69_9BACT</name>
<dbReference type="Gene3D" id="3.30.420.10">
    <property type="entry name" value="Ribonuclease H-like superfamily/Ribonuclease H"/>
    <property type="match status" value="1"/>
</dbReference>
<dbReference type="Proteomes" id="UP000230869">
    <property type="component" value="Unassembled WGS sequence"/>
</dbReference>
<dbReference type="GO" id="GO:0003676">
    <property type="term" value="F:nucleic acid binding"/>
    <property type="evidence" value="ECO:0007669"/>
    <property type="project" value="InterPro"/>
</dbReference>
<dbReference type="InterPro" id="IPR012337">
    <property type="entry name" value="RNaseH-like_sf"/>
</dbReference>
<dbReference type="InterPro" id="IPR036397">
    <property type="entry name" value="RNaseH_sf"/>
</dbReference>
<dbReference type="PANTHER" id="PTHR35004:SF7">
    <property type="entry name" value="INTEGRASE PROTEIN"/>
    <property type="match status" value="1"/>
</dbReference>
<organism evidence="2 3">
    <name type="scientific">Candidatus Falkowbacteria bacterium CG11_big_fil_rev_8_21_14_0_20_39_10</name>
    <dbReference type="NCBI Taxonomy" id="1974570"/>
    <lineage>
        <taxon>Bacteria</taxon>
        <taxon>Candidatus Falkowiibacteriota</taxon>
    </lineage>
</organism>
<reference evidence="2 3" key="1">
    <citation type="submission" date="2017-09" db="EMBL/GenBank/DDBJ databases">
        <title>Depth-based differentiation of microbial function through sediment-hosted aquifers and enrichment of novel symbionts in the deep terrestrial subsurface.</title>
        <authorList>
            <person name="Probst A.J."/>
            <person name="Ladd B."/>
            <person name="Jarett J.K."/>
            <person name="Geller-Mcgrath D.E."/>
            <person name="Sieber C.M."/>
            <person name="Emerson J.B."/>
            <person name="Anantharaman K."/>
            <person name="Thomas B.C."/>
            <person name="Malmstrom R."/>
            <person name="Stieglmeier M."/>
            <person name="Klingl A."/>
            <person name="Woyke T."/>
            <person name="Ryan C.M."/>
            <person name="Banfield J.F."/>
        </authorList>
    </citation>
    <scope>NUCLEOTIDE SEQUENCE [LARGE SCALE GENOMIC DNA]</scope>
    <source>
        <strain evidence="2">CG11_big_fil_rev_8_21_14_0_20_39_10</strain>
    </source>
</reference>
<dbReference type="PROSITE" id="PS50994">
    <property type="entry name" value="INTEGRASE"/>
    <property type="match status" value="1"/>
</dbReference>
<dbReference type="InterPro" id="IPR047797">
    <property type="entry name" value="ISNCY_transpos"/>
</dbReference>
<dbReference type="EMBL" id="PCWW01000010">
    <property type="protein sequence ID" value="PIR13930.1"/>
    <property type="molecule type" value="Genomic_DNA"/>
</dbReference>
<dbReference type="NCBIfam" id="NF033594">
    <property type="entry name" value="transpos_ISNCY_2"/>
    <property type="match status" value="1"/>
</dbReference>
<dbReference type="InterPro" id="IPR001584">
    <property type="entry name" value="Integrase_cat-core"/>
</dbReference>
<evidence type="ECO:0000259" key="1">
    <source>
        <dbReference type="PROSITE" id="PS50994"/>
    </source>
</evidence>
<gene>
    <name evidence="2" type="ORF">COV49_00575</name>
</gene>
<dbReference type="SUPFAM" id="SSF53098">
    <property type="entry name" value="Ribonuclease H-like"/>
    <property type="match status" value="1"/>
</dbReference>
<evidence type="ECO:0000313" key="2">
    <source>
        <dbReference type="EMBL" id="PIR13930.1"/>
    </source>
</evidence>
<evidence type="ECO:0000313" key="3">
    <source>
        <dbReference type="Proteomes" id="UP000230869"/>
    </source>
</evidence>
<feature type="domain" description="Integrase catalytic" evidence="1">
    <location>
        <begin position="137"/>
        <end position="313"/>
    </location>
</feature>